<organism evidence="3 4">
    <name type="scientific">Aduncisulcus paluster</name>
    <dbReference type="NCBI Taxonomy" id="2918883"/>
    <lineage>
        <taxon>Eukaryota</taxon>
        <taxon>Metamonada</taxon>
        <taxon>Carpediemonas-like organisms</taxon>
        <taxon>Aduncisulcus</taxon>
    </lineage>
</organism>
<sequence length="164" mass="19001">MRTSQYEEKRLQEEKLARDEAAAAAESQEIWLISENLADLDSDKQDAREDLANIADLDSDKQDAREYEEKRLQEEKLARDEAAAAAESQEIWLISKNLADLDSDKQDAREYEEKRLQEEKLARDEAAAATEDQEIWIPQADHPFELDAREYEGRSLEREEAVNM</sequence>
<gene>
    <name evidence="3" type="ORF">ADUPG1_012062</name>
</gene>
<proteinExistence type="predicted"/>
<feature type="region of interest" description="Disordered" evidence="2">
    <location>
        <begin position="103"/>
        <end position="141"/>
    </location>
</feature>
<evidence type="ECO:0000256" key="1">
    <source>
        <dbReference type="SAM" id="Coils"/>
    </source>
</evidence>
<dbReference type="Proteomes" id="UP001057375">
    <property type="component" value="Unassembled WGS sequence"/>
</dbReference>
<evidence type="ECO:0000313" key="3">
    <source>
        <dbReference type="EMBL" id="GKT22137.1"/>
    </source>
</evidence>
<protein>
    <submittedName>
        <fullName evidence="3">Uncharacterized protein</fullName>
    </submittedName>
</protein>
<keyword evidence="4" id="KW-1185">Reference proteome</keyword>
<comment type="caution">
    <text evidence="3">The sequence shown here is derived from an EMBL/GenBank/DDBJ whole genome shotgun (WGS) entry which is preliminary data.</text>
</comment>
<feature type="compositionally biased region" description="Basic and acidic residues" evidence="2">
    <location>
        <begin position="103"/>
        <end position="126"/>
    </location>
</feature>
<accession>A0ABQ5K0D2</accession>
<evidence type="ECO:0000313" key="4">
    <source>
        <dbReference type="Proteomes" id="UP001057375"/>
    </source>
</evidence>
<keyword evidence="1" id="KW-0175">Coiled coil</keyword>
<name>A0ABQ5K0D2_9EUKA</name>
<dbReference type="EMBL" id="BQXS01012374">
    <property type="protein sequence ID" value="GKT22137.1"/>
    <property type="molecule type" value="Genomic_DNA"/>
</dbReference>
<feature type="coiled-coil region" evidence="1">
    <location>
        <begin position="37"/>
        <end position="77"/>
    </location>
</feature>
<evidence type="ECO:0000256" key="2">
    <source>
        <dbReference type="SAM" id="MobiDB-lite"/>
    </source>
</evidence>
<reference evidence="3" key="1">
    <citation type="submission" date="2022-03" db="EMBL/GenBank/DDBJ databases">
        <title>Draft genome sequence of Aduncisulcus paluster, a free-living microaerophilic Fornicata.</title>
        <authorList>
            <person name="Yuyama I."/>
            <person name="Kume K."/>
            <person name="Tamura T."/>
            <person name="Inagaki Y."/>
            <person name="Hashimoto T."/>
        </authorList>
    </citation>
    <scope>NUCLEOTIDE SEQUENCE</scope>
    <source>
        <strain evidence="3">NY0171</strain>
    </source>
</reference>